<evidence type="ECO:0000259" key="1">
    <source>
        <dbReference type="Pfam" id="PF18765"/>
    </source>
</evidence>
<comment type="caution">
    <text evidence="2">The sequence shown here is derived from an EMBL/GenBank/DDBJ whole genome shotgun (WGS) entry which is preliminary data.</text>
</comment>
<dbReference type="Pfam" id="PF18765">
    <property type="entry name" value="Polbeta"/>
    <property type="match status" value="1"/>
</dbReference>
<dbReference type="OrthoDB" id="9803106at2"/>
<dbReference type="PANTHER" id="PTHR43852">
    <property type="entry name" value="NUCLEOTIDYLTRANSFERASE"/>
    <property type="match status" value="1"/>
</dbReference>
<dbReference type="InterPro" id="IPR041633">
    <property type="entry name" value="Polbeta"/>
</dbReference>
<keyword evidence="3" id="KW-1185">Reference proteome</keyword>
<evidence type="ECO:0000313" key="3">
    <source>
        <dbReference type="Proteomes" id="UP000238034"/>
    </source>
</evidence>
<keyword evidence="2" id="KW-0808">Transferase</keyword>
<dbReference type="SUPFAM" id="SSF81301">
    <property type="entry name" value="Nucleotidyltransferase"/>
    <property type="match status" value="1"/>
</dbReference>
<dbReference type="RefSeq" id="WP_106294788.1">
    <property type="nucleotide sequence ID" value="NZ_PVTH01000011.1"/>
</dbReference>
<reference evidence="2 3" key="1">
    <citation type="submission" date="2018-03" db="EMBL/GenBank/DDBJ databases">
        <title>Genomic Encyclopedia of Type Strains, Phase III (KMG-III): the genomes of soil and plant-associated and newly described type strains.</title>
        <authorList>
            <person name="Whitman W."/>
        </authorList>
    </citation>
    <scope>NUCLEOTIDE SEQUENCE [LARGE SCALE GENOMIC DNA]</scope>
    <source>
        <strain evidence="2 3">CGMCC 1.9313</strain>
    </source>
</reference>
<evidence type="ECO:0000313" key="2">
    <source>
        <dbReference type="EMBL" id="PRY49451.1"/>
    </source>
</evidence>
<dbReference type="Gene3D" id="3.30.460.10">
    <property type="entry name" value="Beta Polymerase, domain 2"/>
    <property type="match status" value="1"/>
</dbReference>
<dbReference type="InterPro" id="IPR043519">
    <property type="entry name" value="NT_sf"/>
</dbReference>
<gene>
    <name evidence="2" type="ORF">B0I27_1117</name>
</gene>
<dbReference type="PANTHER" id="PTHR43852:SF3">
    <property type="entry name" value="NUCLEOTIDYLTRANSFERASE"/>
    <property type="match status" value="1"/>
</dbReference>
<feature type="domain" description="Polymerase beta nucleotidyltransferase" evidence="1">
    <location>
        <begin position="13"/>
        <end position="99"/>
    </location>
</feature>
<dbReference type="InterPro" id="IPR052930">
    <property type="entry name" value="TA_antitoxin_MntA"/>
</dbReference>
<protein>
    <submittedName>
        <fullName evidence="2">Nucleotidyltransferase-like protein</fullName>
    </submittedName>
</protein>
<dbReference type="CDD" id="cd05403">
    <property type="entry name" value="NT_KNTase_like"/>
    <property type="match status" value="1"/>
</dbReference>
<accession>A0A2T0TUW2</accession>
<name>A0A2T0TUW2_9SPHI</name>
<proteinExistence type="predicted"/>
<dbReference type="AlphaFoldDB" id="A0A2T0TUW2"/>
<sequence length="107" mass="12229">MRYGLKEDIINVIQGVFSKHPQIERVILYGSRAKGNYRNNSDIDLALVGNKLDLSTQFKIETDLDNLLLPYKIDLSVLHKIENPDLVDHIGRRGVCFYEVKAKNITS</sequence>
<dbReference type="Proteomes" id="UP000238034">
    <property type="component" value="Unassembled WGS sequence"/>
</dbReference>
<dbReference type="EMBL" id="PVTH01000011">
    <property type="protein sequence ID" value="PRY49451.1"/>
    <property type="molecule type" value="Genomic_DNA"/>
</dbReference>
<organism evidence="2 3">
    <name type="scientific">Arcticibacter pallidicorallinus</name>
    <dbReference type="NCBI Taxonomy" id="1259464"/>
    <lineage>
        <taxon>Bacteria</taxon>
        <taxon>Pseudomonadati</taxon>
        <taxon>Bacteroidota</taxon>
        <taxon>Sphingobacteriia</taxon>
        <taxon>Sphingobacteriales</taxon>
        <taxon>Sphingobacteriaceae</taxon>
        <taxon>Arcticibacter</taxon>
    </lineage>
</organism>
<dbReference type="GO" id="GO:0016740">
    <property type="term" value="F:transferase activity"/>
    <property type="evidence" value="ECO:0007669"/>
    <property type="project" value="UniProtKB-KW"/>
</dbReference>